<accession>A0A240TPJ8</accession>
<keyword evidence="7" id="KW-0472">Membrane</keyword>
<dbReference type="Proteomes" id="UP000194440">
    <property type="component" value="Chromosome"/>
</dbReference>
<dbReference type="PANTHER" id="PTHR33908">
    <property type="entry name" value="MANNOSYLTRANSFERASE YKCB-RELATED"/>
    <property type="match status" value="1"/>
</dbReference>
<proteinExistence type="predicted"/>
<keyword evidence="2" id="KW-1003">Cell membrane</keyword>
<keyword evidence="4 9" id="KW-0808">Transferase</keyword>
<organism evidence="9 10">
    <name type="scientific">Acidovorax carolinensis</name>
    <dbReference type="NCBI Taxonomy" id="553814"/>
    <lineage>
        <taxon>Bacteria</taxon>
        <taxon>Pseudomonadati</taxon>
        <taxon>Pseudomonadota</taxon>
        <taxon>Betaproteobacteria</taxon>
        <taxon>Burkholderiales</taxon>
        <taxon>Comamonadaceae</taxon>
        <taxon>Acidovorax</taxon>
    </lineage>
</organism>
<evidence type="ECO:0000256" key="1">
    <source>
        <dbReference type="ARBA" id="ARBA00004651"/>
    </source>
</evidence>
<dbReference type="PANTHER" id="PTHR33908:SF3">
    <property type="entry name" value="UNDECAPRENYL PHOSPHATE-ALPHA-4-AMINO-4-DEOXY-L-ARABINOSE ARABINOSYL TRANSFERASE"/>
    <property type="match status" value="1"/>
</dbReference>
<dbReference type="RefSeq" id="WP_086911646.1">
    <property type="nucleotide sequence ID" value="NZ_CP021359.1"/>
</dbReference>
<dbReference type="KEGG" id="acis:CBP35_13600"/>
<protein>
    <submittedName>
        <fullName evidence="9">Glycosyl transferase</fullName>
    </submittedName>
</protein>
<keyword evidence="10" id="KW-1185">Reference proteome</keyword>
<reference evidence="9" key="1">
    <citation type="submission" date="2017-05" db="EMBL/GenBank/DDBJ databases">
        <title>Polyphasic characterization of four soil-derived phenanthrene-degrading Acidovorax strains and proposal of Acidovorax phenanthrenivorans sp. nov.</title>
        <authorList>
            <person name="Singleton D."/>
            <person name="Lee J."/>
            <person name="Dickey A.N."/>
            <person name="Stroud A."/>
            <person name="Scholl E.H."/>
            <person name="Wright F.A."/>
            <person name="Aitken M.D."/>
        </authorList>
    </citation>
    <scope>NUCLEOTIDE SEQUENCE</scope>
    <source>
        <strain evidence="9">P4</strain>
    </source>
</reference>
<evidence type="ECO:0000313" key="10">
    <source>
        <dbReference type="Proteomes" id="UP000194440"/>
    </source>
</evidence>
<evidence type="ECO:0000259" key="8">
    <source>
        <dbReference type="Pfam" id="PF13231"/>
    </source>
</evidence>
<sequence>MTGQTPRSAWRDGLGMLALILVWLAATAWMRPLVLPDEGRYAAVAWEMLRSGDWFTPTLNGLPFFHKPPLFYWITGAALSVLGPTEMAARAASLAGAALAALSLYLFTRRWCGPQVARRALWVLLVQPLFYVGAQFANLDMLVAGCITATTLALAHAALCFEQGQPHRRVLLLAYGLAALGVLAKGLIGFVIPSMVIGLWLVLRWRWLTALALLSLPGLALFLLVAAPWFLAMQQRFEGFLHYFFVVQHFQRFSAGGFNNAQPFWFYPAVLALLSLPALLWARGLFERAYYTDSAIPQHVAVRQFMAVAVACVLVFFSLPQSKLIGYILPAVAPLAWLMADASQKASAAPSRQRWWWATLALSALLGLAVVVGLTVDQRHSRRSLGLALGERHVPGQPVFMLKTYLYDVPFYARLQEPVFVVDDWNNPEIALRDNWRKEVADAGQFAPKLAARLLLTPESLPAALCRVPVSWVIAAGDLRERYPFLALAEVVNTARGETLWRIDSRQSAQFTALNCAGTPNGDSAGK</sequence>
<keyword evidence="5" id="KW-0812">Transmembrane</keyword>
<comment type="subcellular location">
    <subcellularLocation>
        <location evidence="1">Cell membrane</location>
        <topology evidence="1">Multi-pass membrane protein</topology>
    </subcellularLocation>
</comment>
<dbReference type="InterPro" id="IPR050297">
    <property type="entry name" value="LipidA_mod_glycosyltrf_83"/>
</dbReference>
<dbReference type="AlphaFoldDB" id="A0A240UA42"/>
<evidence type="ECO:0000256" key="2">
    <source>
        <dbReference type="ARBA" id="ARBA00022475"/>
    </source>
</evidence>
<name>A0A240UA42_9BURK</name>
<dbReference type="KEGG" id="acip:CBP36_05335"/>
<dbReference type="Pfam" id="PF13231">
    <property type="entry name" value="PMT_2"/>
    <property type="match status" value="1"/>
</dbReference>
<dbReference type="GO" id="GO:0016763">
    <property type="term" value="F:pentosyltransferase activity"/>
    <property type="evidence" value="ECO:0007669"/>
    <property type="project" value="TreeGrafter"/>
</dbReference>
<evidence type="ECO:0000313" key="9">
    <source>
        <dbReference type="EMBL" id="ART58364.1"/>
    </source>
</evidence>
<dbReference type="GO" id="GO:0010041">
    <property type="term" value="P:response to iron(III) ion"/>
    <property type="evidence" value="ECO:0007669"/>
    <property type="project" value="TreeGrafter"/>
</dbReference>
<dbReference type="InterPro" id="IPR038731">
    <property type="entry name" value="RgtA/B/C-like"/>
</dbReference>
<dbReference type="GO" id="GO:0009103">
    <property type="term" value="P:lipopolysaccharide biosynthetic process"/>
    <property type="evidence" value="ECO:0007669"/>
    <property type="project" value="UniProtKB-ARBA"/>
</dbReference>
<evidence type="ECO:0000256" key="4">
    <source>
        <dbReference type="ARBA" id="ARBA00022679"/>
    </source>
</evidence>
<feature type="domain" description="Glycosyltransferase RgtA/B/C/D-like" evidence="8">
    <location>
        <begin position="66"/>
        <end position="230"/>
    </location>
</feature>
<dbReference type="GO" id="GO:0005886">
    <property type="term" value="C:plasma membrane"/>
    <property type="evidence" value="ECO:0007669"/>
    <property type="project" value="UniProtKB-SubCell"/>
</dbReference>
<evidence type="ECO:0000256" key="5">
    <source>
        <dbReference type="ARBA" id="ARBA00022692"/>
    </source>
</evidence>
<dbReference type="OrthoDB" id="9775035at2"/>
<gene>
    <name evidence="9" type="ORF">CBP36_05335</name>
</gene>
<keyword evidence="3" id="KW-0328">Glycosyltransferase</keyword>
<dbReference type="EMBL" id="CP021366">
    <property type="protein sequence ID" value="ART58364.1"/>
    <property type="molecule type" value="Genomic_DNA"/>
</dbReference>
<evidence type="ECO:0000256" key="6">
    <source>
        <dbReference type="ARBA" id="ARBA00022989"/>
    </source>
</evidence>
<evidence type="ECO:0000256" key="3">
    <source>
        <dbReference type="ARBA" id="ARBA00022676"/>
    </source>
</evidence>
<dbReference type="KEGG" id="acid:CBP33_04910"/>
<keyword evidence="6" id="KW-1133">Transmembrane helix</keyword>
<evidence type="ECO:0000256" key="7">
    <source>
        <dbReference type="ARBA" id="ARBA00023136"/>
    </source>
</evidence>
<accession>A0A240UA42</accession>